<comment type="caution">
    <text evidence="3">The sequence shown here is derived from an EMBL/GenBank/DDBJ whole genome shotgun (WGS) entry which is preliminary data.</text>
</comment>
<dbReference type="SUPFAM" id="SSF52540">
    <property type="entry name" value="P-loop containing nucleoside triphosphate hydrolases"/>
    <property type="match status" value="1"/>
</dbReference>
<comment type="similarity">
    <text evidence="1">Belongs to the GSP E family.</text>
</comment>
<dbReference type="InterPro" id="IPR001482">
    <property type="entry name" value="T2SS/T4SS_dom"/>
</dbReference>
<dbReference type="InterPro" id="IPR027417">
    <property type="entry name" value="P-loop_NTPase"/>
</dbReference>
<dbReference type="GO" id="GO:0005524">
    <property type="term" value="F:ATP binding"/>
    <property type="evidence" value="ECO:0007669"/>
    <property type="project" value="InterPro"/>
</dbReference>
<dbReference type="InterPro" id="IPR003593">
    <property type="entry name" value="AAA+_ATPase"/>
</dbReference>
<reference evidence="3 4" key="1">
    <citation type="journal article" date="2016" name="Nat. Commun.">
        <title>Thousands of microbial genomes shed light on interconnected biogeochemical processes in an aquifer system.</title>
        <authorList>
            <person name="Anantharaman K."/>
            <person name="Brown C.T."/>
            <person name="Hug L.A."/>
            <person name="Sharon I."/>
            <person name="Castelle C.J."/>
            <person name="Probst A.J."/>
            <person name="Thomas B.C."/>
            <person name="Singh A."/>
            <person name="Wilkins M.J."/>
            <person name="Karaoz U."/>
            <person name="Brodie E.L."/>
            <person name="Williams K.H."/>
            <person name="Hubbard S.S."/>
            <person name="Banfield J.F."/>
        </authorList>
    </citation>
    <scope>NUCLEOTIDE SEQUENCE [LARGE SCALE GENOMIC DNA]</scope>
</reference>
<dbReference type="NCBIfam" id="TIGR01420">
    <property type="entry name" value="pilT_fam"/>
    <property type="match status" value="1"/>
</dbReference>
<dbReference type="STRING" id="1817813.A2008_06045"/>
<dbReference type="AlphaFoldDB" id="A0A1F7WNZ1"/>
<dbReference type="Gene3D" id="3.30.450.90">
    <property type="match status" value="1"/>
</dbReference>
<dbReference type="SMART" id="SM00382">
    <property type="entry name" value="AAA"/>
    <property type="match status" value="1"/>
</dbReference>
<gene>
    <name evidence="3" type="ORF">A2008_06045</name>
</gene>
<dbReference type="PANTHER" id="PTHR30486">
    <property type="entry name" value="TWITCHING MOTILITY PROTEIN PILT"/>
    <property type="match status" value="1"/>
</dbReference>
<evidence type="ECO:0000313" key="3">
    <source>
        <dbReference type="EMBL" id="OGM04550.1"/>
    </source>
</evidence>
<dbReference type="InterPro" id="IPR006321">
    <property type="entry name" value="PilT/PilU"/>
</dbReference>
<dbReference type="CDD" id="cd01131">
    <property type="entry name" value="PilT"/>
    <property type="match status" value="1"/>
</dbReference>
<protein>
    <submittedName>
        <fullName evidence="3">Type IV pili twitching motility protein PilT</fullName>
    </submittedName>
</protein>
<sequence>MFILNDLLNLVVDNDASDLHLTVGTPPVIRVDGDLIATDLDVLTPMDTRSLVYNMLTAEQQKEFEEKCELDISYSVHGFGRFRVNIYRQRGCIGAAFRVIPSKIPSLDELKLPPKVADFARLPKGIVLFTGPTGSGKSTSLAALINLINQEQRVHIMTIEDPIEYLHYHKKSIINQRELHVDTMSFAESLRHVLRQDPDVVLIGEMRDLETVESGLTLAETGHLVFATLHTTDAPQTINRIIDIFPPYQQQQIRTQLSFVIQGVIAQQLLPLASGKGRIPAIEILTLTSAVQNLIREQKIHQLYTVMQTCQNVGMQTFEQSLAGLFFKGLITMEEAISRTLYPEELQRMLKARTM</sequence>
<dbReference type="GO" id="GO:0016887">
    <property type="term" value="F:ATP hydrolysis activity"/>
    <property type="evidence" value="ECO:0007669"/>
    <property type="project" value="InterPro"/>
</dbReference>
<feature type="domain" description="Bacterial type II secretion system protein E" evidence="2">
    <location>
        <begin position="194"/>
        <end position="208"/>
    </location>
</feature>
<dbReference type="Proteomes" id="UP000178735">
    <property type="component" value="Unassembled WGS sequence"/>
</dbReference>
<accession>A0A1F7WNZ1</accession>
<proteinExistence type="inferred from homology"/>
<dbReference type="InterPro" id="IPR050921">
    <property type="entry name" value="T4SS_GSP_E_ATPase"/>
</dbReference>
<evidence type="ECO:0000256" key="1">
    <source>
        <dbReference type="ARBA" id="ARBA00006611"/>
    </source>
</evidence>
<dbReference type="Gene3D" id="3.40.50.300">
    <property type="entry name" value="P-loop containing nucleotide triphosphate hydrolases"/>
    <property type="match status" value="1"/>
</dbReference>
<dbReference type="EMBL" id="MGFH01000140">
    <property type="protein sequence ID" value="OGM04550.1"/>
    <property type="molecule type" value="Genomic_DNA"/>
</dbReference>
<name>A0A1F7WNZ1_9BACT</name>
<evidence type="ECO:0000313" key="4">
    <source>
        <dbReference type="Proteomes" id="UP000178735"/>
    </source>
</evidence>
<organism evidence="3 4">
    <name type="scientific">Candidatus Wallbacteria bacterium GWC2_49_35</name>
    <dbReference type="NCBI Taxonomy" id="1817813"/>
    <lineage>
        <taxon>Bacteria</taxon>
        <taxon>Candidatus Walliibacteriota</taxon>
    </lineage>
</organism>
<evidence type="ECO:0000259" key="2">
    <source>
        <dbReference type="PROSITE" id="PS00662"/>
    </source>
</evidence>
<dbReference type="Pfam" id="PF00437">
    <property type="entry name" value="T2SSE"/>
    <property type="match status" value="1"/>
</dbReference>
<dbReference type="PROSITE" id="PS00662">
    <property type="entry name" value="T2SP_E"/>
    <property type="match status" value="1"/>
</dbReference>